<sequence>MSTFGGTPQSGPGASETRQVDPRTYPGTEPEADATQAEPSLDASELDGDEQDGDGTSSQS</sequence>
<evidence type="ECO:0000313" key="3">
    <source>
        <dbReference type="Proteomes" id="UP000067689"/>
    </source>
</evidence>
<dbReference type="RefSeq" id="WP_067853702.1">
    <property type="nucleotide sequence ID" value="NZ_CP011502.1"/>
</dbReference>
<reference evidence="2 3" key="1">
    <citation type="journal article" date="1991" name="Int. J. Syst. Bacteriol.">
        <title>Description of the erythromycin-producing bacterium Arthrobacter sp. strain NRRL B-3381 as Aeromicrobium erythreum gen. nov., sp. nov.</title>
        <authorList>
            <person name="Miller E.S."/>
            <person name="Woese C.R."/>
            <person name="Brenner S."/>
        </authorList>
    </citation>
    <scope>NUCLEOTIDE SEQUENCE [LARGE SCALE GENOMIC DNA]</scope>
    <source>
        <strain evidence="2 3">AR18</strain>
    </source>
</reference>
<name>A0A0U3KEM2_9ACTN</name>
<feature type="region of interest" description="Disordered" evidence="1">
    <location>
        <begin position="1"/>
        <end position="60"/>
    </location>
</feature>
<protein>
    <submittedName>
        <fullName evidence="2">Uncharacterized protein</fullName>
    </submittedName>
</protein>
<dbReference type="EMBL" id="CP011502">
    <property type="protein sequence ID" value="ALX03459.1"/>
    <property type="molecule type" value="Genomic_DNA"/>
</dbReference>
<dbReference type="KEGG" id="aer:AERYTH_01475"/>
<feature type="compositionally biased region" description="Acidic residues" evidence="1">
    <location>
        <begin position="44"/>
        <end position="53"/>
    </location>
</feature>
<organism evidence="2 3">
    <name type="scientific">Aeromicrobium erythreum</name>
    <dbReference type="NCBI Taxonomy" id="2041"/>
    <lineage>
        <taxon>Bacteria</taxon>
        <taxon>Bacillati</taxon>
        <taxon>Actinomycetota</taxon>
        <taxon>Actinomycetes</taxon>
        <taxon>Propionibacteriales</taxon>
        <taxon>Nocardioidaceae</taxon>
        <taxon>Aeromicrobium</taxon>
    </lineage>
</organism>
<dbReference type="AlphaFoldDB" id="A0A0U3KEM2"/>
<accession>A0A0U3KEM2</accession>
<dbReference type="PATRIC" id="fig|2041.4.peg.313"/>
<evidence type="ECO:0000256" key="1">
    <source>
        <dbReference type="SAM" id="MobiDB-lite"/>
    </source>
</evidence>
<gene>
    <name evidence="2" type="ORF">AERYTH_01475</name>
</gene>
<feature type="compositionally biased region" description="Polar residues" evidence="1">
    <location>
        <begin position="1"/>
        <end position="12"/>
    </location>
</feature>
<keyword evidence="3" id="KW-1185">Reference proteome</keyword>
<dbReference type="Proteomes" id="UP000067689">
    <property type="component" value="Chromosome"/>
</dbReference>
<evidence type="ECO:0000313" key="2">
    <source>
        <dbReference type="EMBL" id="ALX03459.1"/>
    </source>
</evidence>
<proteinExistence type="predicted"/>